<protein>
    <submittedName>
        <fullName evidence="1">Uncharacterized protein</fullName>
    </submittedName>
</protein>
<proteinExistence type="predicted"/>
<reference evidence="1 2" key="1">
    <citation type="submission" date="2016-03" db="EMBL/GenBank/DDBJ databases">
        <authorList>
            <person name="Ploux O."/>
        </authorList>
    </citation>
    <scope>NUCLEOTIDE SEQUENCE [LARGE SCALE GENOMIC DNA]</scope>
    <source>
        <strain evidence="1 2">R0</strain>
    </source>
</reference>
<gene>
    <name evidence="1" type="ORF">AZI86_07200</name>
</gene>
<name>A0A150WR78_BDEBC</name>
<dbReference type="Proteomes" id="UP000075320">
    <property type="component" value="Unassembled WGS sequence"/>
</dbReference>
<keyword evidence="2" id="KW-1185">Reference proteome</keyword>
<sequence>MEGKEFSKAFFTKGIKSGKLALALLTSDDLTEHKEASLREFFHCFELLLKSQIATHSPYLLLANTADLSGGWGEKKSFDDISTKPASELPKLLYVLEAANPKFEFLKENFDVIEAMRKERNKSEHGSVHFTDAYVALVIAPFFHKVLSRLIDAIDPRGYEFYFDAAARIEVLDQCEKPETLLADPNRFIPIVRPCPQCLHHFAFLSKDGKNVHCLICDEDVIVDSPTKYGVCPTCDRHTLILNDFVRCLGECLIDFPATTPLAHDQSCSCNSDEISDLKEYSGSQEGLCLQCLKVLDFWKCDFCAEYWTSPSVKPPEEISDKNLCENCESHVVGIYAYPP</sequence>
<comment type="caution">
    <text evidence="1">The sequence shown here is derived from an EMBL/GenBank/DDBJ whole genome shotgun (WGS) entry which is preliminary data.</text>
</comment>
<dbReference type="AlphaFoldDB" id="A0A150WR78"/>
<evidence type="ECO:0000313" key="2">
    <source>
        <dbReference type="Proteomes" id="UP000075320"/>
    </source>
</evidence>
<dbReference type="EMBL" id="LUKE01000001">
    <property type="protein sequence ID" value="KYG66817.1"/>
    <property type="molecule type" value="Genomic_DNA"/>
</dbReference>
<evidence type="ECO:0000313" key="1">
    <source>
        <dbReference type="EMBL" id="KYG66817.1"/>
    </source>
</evidence>
<dbReference type="RefSeq" id="WP_061834395.1">
    <property type="nucleotide sequence ID" value="NZ_LUKE01000001.1"/>
</dbReference>
<accession>A0A150WR78</accession>
<organism evidence="1 2">
    <name type="scientific">Bdellovibrio bacteriovorus</name>
    <dbReference type="NCBI Taxonomy" id="959"/>
    <lineage>
        <taxon>Bacteria</taxon>
        <taxon>Pseudomonadati</taxon>
        <taxon>Bdellovibrionota</taxon>
        <taxon>Bdellovibrionia</taxon>
        <taxon>Bdellovibrionales</taxon>
        <taxon>Pseudobdellovibrionaceae</taxon>
        <taxon>Bdellovibrio</taxon>
    </lineage>
</organism>